<comment type="caution">
    <text evidence="3">The sequence shown here is derived from an EMBL/GenBank/DDBJ whole genome shotgun (WGS) entry which is preliminary data.</text>
</comment>
<name>A0A016X294_9BILA</name>
<gene>
    <name evidence="3" type="primary">Acey_s0411.g963</name>
    <name evidence="3" type="ORF">Y032_0411g963</name>
</gene>
<dbReference type="Proteomes" id="UP000024635">
    <property type="component" value="Unassembled WGS sequence"/>
</dbReference>
<protein>
    <submittedName>
        <fullName evidence="3">Uncharacterized protein</fullName>
    </submittedName>
</protein>
<dbReference type="EMBL" id="JARK01000011">
    <property type="protein sequence ID" value="EYC46015.1"/>
    <property type="molecule type" value="Genomic_DNA"/>
</dbReference>
<proteinExistence type="predicted"/>
<evidence type="ECO:0000256" key="1">
    <source>
        <dbReference type="SAM" id="MobiDB-lite"/>
    </source>
</evidence>
<reference evidence="4" key="1">
    <citation type="journal article" date="2015" name="Nat. Genet.">
        <title>The genome and transcriptome of the zoonotic hookworm Ancylostoma ceylanicum identify infection-specific gene families.</title>
        <authorList>
            <person name="Schwarz E.M."/>
            <person name="Hu Y."/>
            <person name="Antoshechkin I."/>
            <person name="Miller M.M."/>
            <person name="Sternberg P.W."/>
            <person name="Aroian R.V."/>
        </authorList>
    </citation>
    <scope>NUCLEOTIDE SEQUENCE</scope>
    <source>
        <strain evidence="4">HY135</strain>
    </source>
</reference>
<keyword evidence="4" id="KW-1185">Reference proteome</keyword>
<evidence type="ECO:0000313" key="3">
    <source>
        <dbReference type="EMBL" id="EYC46015.1"/>
    </source>
</evidence>
<accession>A0A016X294</accession>
<evidence type="ECO:0000313" key="4">
    <source>
        <dbReference type="Proteomes" id="UP000024635"/>
    </source>
</evidence>
<evidence type="ECO:0000256" key="2">
    <source>
        <dbReference type="SAM" id="SignalP"/>
    </source>
</evidence>
<keyword evidence="2" id="KW-0732">Signal</keyword>
<feature type="signal peptide" evidence="2">
    <location>
        <begin position="1"/>
        <end position="18"/>
    </location>
</feature>
<feature type="chain" id="PRO_5001491885" evidence="2">
    <location>
        <begin position="19"/>
        <end position="97"/>
    </location>
</feature>
<dbReference type="AlphaFoldDB" id="A0A016X294"/>
<sequence length="97" mass="11518">MKCFTIITLLAVCLLTPGKERRQERRKNRGESEEPPRTDKCYMPCMMTLSFYREKYNDHDRAEKVGLLCVFFSRSDFLFRRLRSVSVPGHELVQELL</sequence>
<feature type="region of interest" description="Disordered" evidence="1">
    <location>
        <begin position="19"/>
        <end position="38"/>
    </location>
</feature>
<organism evidence="3 4">
    <name type="scientific">Ancylostoma ceylanicum</name>
    <dbReference type="NCBI Taxonomy" id="53326"/>
    <lineage>
        <taxon>Eukaryota</taxon>
        <taxon>Metazoa</taxon>
        <taxon>Ecdysozoa</taxon>
        <taxon>Nematoda</taxon>
        <taxon>Chromadorea</taxon>
        <taxon>Rhabditida</taxon>
        <taxon>Rhabditina</taxon>
        <taxon>Rhabditomorpha</taxon>
        <taxon>Strongyloidea</taxon>
        <taxon>Ancylostomatidae</taxon>
        <taxon>Ancylostomatinae</taxon>
        <taxon>Ancylostoma</taxon>
    </lineage>
</organism>